<sequence>MQRHMFPLPRESKCSGCVRNWLMSGNYWASAGPAPTLDARRILLRHHHLHVGVAVTTHIVACPKTYIRALRRTNAL</sequence>
<dbReference type="EMBL" id="ML996568">
    <property type="protein sequence ID" value="KAF2760153.1"/>
    <property type="molecule type" value="Genomic_DNA"/>
</dbReference>
<keyword evidence="2" id="KW-1185">Reference proteome</keyword>
<dbReference type="RefSeq" id="XP_033602604.1">
    <property type="nucleotide sequence ID" value="XM_033743523.1"/>
</dbReference>
<reference evidence="1" key="1">
    <citation type="journal article" date="2020" name="Stud. Mycol.">
        <title>101 Dothideomycetes genomes: a test case for predicting lifestyles and emergence of pathogens.</title>
        <authorList>
            <person name="Haridas S."/>
            <person name="Albert R."/>
            <person name="Binder M."/>
            <person name="Bloem J."/>
            <person name="Labutti K."/>
            <person name="Salamov A."/>
            <person name="Andreopoulos B."/>
            <person name="Baker S."/>
            <person name="Barry K."/>
            <person name="Bills G."/>
            <person name="Bluhm B."/>
            <person name="Cannon C."/>
            <person name="Castanera R."/>
            <person name="Culley D."/>
            <person name="Daum C."/>
            <person name="Ezra D."/>
            <person name="Gonzalez J."/>
            <person name="Henrissat B."/>
            <person name="Kuo A."/>
            <person name="Liang C."/>
            <person name="Lipzen A."/>
            <person name="Lutzoni F."/>
            <person name="Magnuson J."/>
            <person name="Mondo S."/>
            <person name="Nolan M."/>
            <person name="Ohm R."/>
            <person name="Pangilinan J."/>
            <person name="Park H.-J."/>
            <person name="Ramirez L."/>
            <person name="Alfaro M."/>
            <person name="Sun H."/>
            <person name="Tritt A."/>
            <person name="Yoshinaga Y."/>
            <person name="Zwiers L.-H."/>
            <person name="Turgeon B."/>
            <person name="Goodwin S."/>
            <person name="Spatafora J."/>
            <person name="Crous P."/>
            <person name="Grigoriev I."/>
        </authorList>
    </citation>
    <scope>NUCLEOTIDE SEQUENCE</scope>
    <source>
        <strain evidence="1">CBS 121739</strain>
    </source>
</reference>
<gene>
    <name evidence="1" type="ORF">EJ05DRAFT_474056</name>
</gene>
<organism evidence="1 2">
    <name type="scientific">Pseudovirgaria hyperparasitica</name>
    <dbReference type="NCBI Taxonomy" id="470096"/>
    <lineage>
        <taxon>Eukaryota</taxon>
        <taxon>Fungi</taxon>
        <taxon>Dikarya</taxon>
        <taxon>Ascomycota</taxon>
        <taxon>Pezizomycotina</taxon>
        <taxon>Dothideomycetes</taxon>
        <taxon>Dothideomycetes incertae sedis</taxon>
        <taxon>Acrospermales</taxon>
        <taxon>Acrospermaceae</taxon>
        <taxon>Pseudovirgaria</taxon>
    </lineage>
</organism>
<protein>
    <submittedName>
        <fullName evidence="1">Uncharacterized protein</fullName>
    </submittedName>
</protein>
<evidence type="ECO:0000313" key="2">
    <source>
        <dbReference type="Proteomes" id="UP000799437"/>
    </source>
</evidence>
<evidence type="ECO:0000313" key="1">
    <source>
        <dbReference type="EMBL" id="KAF2760153.1"/>
    </source>
</evidence>
<name>A0A6A6WBT3_9PEZI</name>
<dbReference type="Proteomes" id="UP000799437">
    <property type="component" value="Unassembled WGS sequence"/>
</dbReference>
<dbReference type="GeneID" id="54484577"/>
<dbReference type="AlphaFoldDB" id="A0A6A6WBT3"/>
<accession>A0A6A6WBT3</accession>
<proteinExistence type="predicted"/>